<comment type="catalytic activity">
    <reaction evidence="15 16">
        <text>[HPr protein]-O-phospho-L-serine + phosphate + H(+) = [HPr protein]-L-serine + diphosphate</text>
        <dbReference type="Rhea" id="RHEA:46604"/>
        <dbReference type="Rhea" id="RHEA-COMP:11602"/>
        <dbReference type="Rhea" id="RHEA-COMP:11603"/>
        <dbReference type="ChEBI" id="CHEBI:15378"/>
        <dbReference type="ChEBI" id="CHEBI:29999"/>
        <dbReference type="ChEBI" id="CHEBI:33019"/>
        <dbReference type="ChEBI" id="CHEBI:43474"/>
        <dbReference type="ChEBI" id="CHEBI:83421"/>
    </reaction>
</comment>
<gene>
    <name evidence="16" type="primary">hprK</name>
    <name evidence="19" type="ORF">G6Z83_05530</name>
</gene>
<dbReference type="InterPro" id="IPR011126">
    <property type="entry name" value="Hpr_kin/Pase_Hpr_N"/>
</dbReference>
<dbReference type="EC" id="2.7.4.-" evidence="16"/>
<feature type="active site" evidence="16">
    <location>
        <position position="162"/>
    </location>
</feature>
<keyword evidence="8 16" id="KW-0547">Nucleotide-binding</keyword>
<evidence type="ECO:0000259" key="17">
    <source>
        <dbReference type="Pfam" id="PF02603"/>
    </source>
</evidence>
<sequence>MSDMVKISELLHDNPTLTVKQGEDYLEHRVVSVSDISRPGLELTGYFDFYPKERIQLLGKTEISYSTHLDHDLRTNVFRRMATDITPCFVISRGLPIPSELLEAAEQAKVPVLTSNMPTTQLTSVLMQYLDEHLAPRKSIHGVLVEIYGMGVLIMGNSGVGKSETALDLIKRGHRLIADDRVDVYQKDDKTVVGEAPAILKHLMEIRGIGIIDIMSLFGAGAVKEKSEIQLVINLQNWDPKENYDRLGIAEKYINIFDVAVPQLTVPVKVGRNLAIIIEVAAMNFRAKKMGYDASEKFERNLSALIADNSHK</sequence>
<dbReference type="InterPro" id="IPR028979">
    <property type="entry name" value="Ser_kin/Pase_Hpr-like_N_sf"/>
</dbReference>
<evidence type="ECO:0000256" key="3">
    <source>
        <dbReference type="ARBA" id="ARBA00006883"/>
    </source>
</evidence>
<keyword evidence="9 16" id="KW-0418">Kinase</keyword>
<evidence type="ECO:0000256" key="12">
    <source>
        <dbReference type="ARBA" id="ARBA00023268"/>
    </source>
</evidence>
<dbReference type="GO" id="GO:0005524">
    <property type="term" value="F:ATP binding"/>
    <property type="evidence" value="ECO:0007669"/>
    <property type="project" value="UniProtKB-UniRule"/>
</dbReference>
<feature type="domain" description="HPr kinase/phosphorylase C-terminal" evidence="18">
    <location>
        <begin position="133"/>
        <end position="301"/>
    </location>
</feature>
<accession>A0A6G7B9Q8</accession>
<evidence type="ECO:0000256" key="11">
    <source>
        <dbReference type="ARBA" id="ARBA00022842"/>
    </source>
</evidence>
<dbReference type="SUPFAM" id="SSF53795">
    <property type="entry name" value="PEP carboxykinase-like"/>
    <property type="match status" value="1"/>
</dbReference>
<dbReference type="Gene3D" id="3.40.50.300">
    <property type="entry name" value="P-loop containing nucleotide triphosphate hydrolases"/>
    <property type="match status" value="1"/>
</dbReference>
<dbReference type="NCBIfam" id="TIGR00679">
    <property type="entry name" value="hpr-ser"/>
    <property type="match status" value="1"/>
</dbReference>
<dbReference type="InterPro" id="IPR027417">
    <property type="entry name" value="P-loop_NTPase"/>
</dbReference>
<keyword evidence="10 16" id="KW-0067">ATP-binding</keyword>
<dbReference type="EC" id="2.7.11.-" evidence="16"/>
<evidence type="ECO:0000256" key="5">
    <source>
        <dbReference type="ARBA" id="ARBA00022527"/>
    </source>
</evidence>
<feature type="region of interest" description="Important for the catalytic mechanism of dephosphorylation" evidence="16">
    <location>
        <begin position="267"/>
        <end position="272"/>
    </location>
</feature>
<evidence type="ECO:0000256" key="7">
    <source>
        <dbReference type="ARBA" id="ARBA00022723"/>
    </source>
</evidence>
<keyword evidence="13 16" id="KW-0119">Carbohydrate metabolism</keyword>
<evidence type="ECO:0000256" key="16">
    <source>
        <dbReference type="HAMAP-Rule" id="MF_01249"/>
    </source>
</evidence>
<feature type="active site" description="Proton acceptor; for phosphorylation activity. Proton donor; for dephosphorylation activity" evidence="16">
    <location>
        <position position="180"/>
    </location>
</feature>
<feature type="active site" evidence="16">
    <location>
        <position position="246"/>
    </location>
</feature>
<comment type="domain">
    <text evidence="16">The Walker A ATP-binding motif also binds Pi and PPi.</text>
</comment>
<comment type="similarity">
    <text evidence="3 16">Belongs to the HPrK/P family.</text>
</comment>
<dbReference type="InterPro" id="IPR003755">
    <property type="entry name" value="HPr(Ser)_kin/Pase"/>
</dbReference>
<comment type="function">
    <text evidence="16">Catalyzes the ATP- as well as the pyrophosphate-dependent phosphorylation of a specific serine residue in HPr, a phosphocarrier protein of the phosphoenolpyruvate-dependent sugar phosphotransferase system (PTS). HprK/P also catalyzes the pyrophosphate-producing, inorganic phosphate-dependent dephosphorylation (phosphorolysis) of seryl-phosphorylated HPr (P-Ser-HPr). The two antagonistic activities of HprK/P are regulated by several intracellular metabolites, which change their concentration in response to the absence or presence of rapidly metabolisable carbon sources (glucose, fructose, etc.) in the growth medium. Therefore, by controlling the phosphorylation state of HPr, HPrK/P is a sensor enzyme that plays a major role in the regulation of carbon metabolism and sugar transport: it mediates carbon catabolite repression (CCR), and regulates PTS-catalyzed carbohydrate uptake and inducer exclusion.</text>
</comment>
<dbReference type="SUPFAM" id="SSF75138">
    <property type="entry name" value="HprK N-terminal domain-like"/>
    <property type="match status" value="1"/>
</dbReference>
<feature type="region of interest" description="Important for the catalytic mechanism of both phosphorylation and dephosphorylation" evidence="16">
    <location>
        <begin position="204"/>
        <end position="213"/>
    </location>
</feature>
<comment type="subunit">
    <text evidence="16">Homohexamer.</text>
</comment>
<reference evidence="19 20" key="1">
    <citation type="submission" date="2020-02" db="EMBL/GenBank/DDBJ databases">
        <title>Complete genome sequences of six Lactobacillus iners strains isolated from the human vagina.</title>
        <authorList>
            <person name="France M.T."/>
            <person name="Rutt L."/>
            <person name="Narina S."/>
            <person name="Arbaugh S."/>
            <person name="Humphrys M.S."/>
            <person name="Ma B."/>
            <person name="Hayward M.R."/>
            <person name="Relman D."/>
            <person name="Kwon D.S."/>
            <person name="Ravel J."/>
        </authorList>
    </citation>
    <scope>NUCLEOTIDE SEQUENCE [LARGE SCALE GENOMIC DNA]</scope>
    <source>
        <strain evidence="19 20">C0210C1</strain>
    </source>
</reference>
<dbReference type="Gene3D" id="3.40.1390.20">
    <property type="entry name" value="HprK N-terminal domain-like"/>
    <property type="match status" value="1"/>
</dbReference>
<evidence type="ECO:0000256" key="4">
    <source>
        <dbReference type="ARBA" id="ARBA00018922"/>
    </source>
</evidence>
<keyword evidence="6 16" id="KW-0808">Transferase</keyword>
<dbReference type="InterPro" id="IPR011104">
    <property type="entry name" value="Hpr_kin/Pase_C"/>
</dbReference>
<evidence type="ECO:0000256" key="10">
    <source>
        <dbReference type="ARBA" id="ARBA00022840"/>
    </source>
</evidence>
<feature type="binding site" evidence="16">
    <location>
        <position position="205"/>
    </location>
    <ligand>
        <name>Mg(2+)</name>
        <dbReference type="ChEBI" id="CHEBI:18420"/>
    </ligand>
</feature>
<dbReference type="PANTHER" id="PTHR30305:SF1">
    <property type="entry name" value="HPR KINASE_PHOSPHORYLASE"/>
    <property type="match status" value="1"/>
</dbReference>
<dbReference type="GO" id="GO:0004674">
    <property type="term" value="F:protein serine/threonine kinase activity"/>
    <property type="evidence" value="ECO:0007669"/>
    <property type="project" value="UniProtKB-KW"/>
</dbReference>
<comment type="catalytic activity">
    <reaction evidence="1 16">
        <text>[HPr protein]-L-serine + ATP = [HPr protein]-O-phospho-L-serine + ADP + H(+)</text>
        <dbReference type="Rhea" id="RHEA:46600"/>
        <dbReference type="Rhea" id="RHEA-COMP:11602"/>
        <dbReference type="Rhea" id="RHEA-COMP:11603"/>
        <dbReference type="ChEBI" id="CHEBI:15378"/>
        <dbReference type="ChEBI" id="CHEBI:29999"/>
        <dbReference type="ChEBI" id="CHEBI:30616"/>
        <dbReference type="ChEBI" id="CHEBI:83421"/>
        <dbReference type="ChEBI" id="CHEBI:456216"/>
    </reaction>
</comment>
<dbReference type="AlphaFoldDB" id="A0A6G7B9Q8"/>
<dbReference type="RefSeq" id="WP_006733569.1">
    <property type="nucleotide sequence ID" value="NZ_CP049228.1"/>
</dbReference>
<protein>
    <recommendedName>
        <fullName evidence="4 16">HPr kinase/phosphorylase</fullName>
        <shortName evidence="16">HPrK/P</shortName>
        <ecNumber evidence="16">2.7.11.-</ecNumber>
        <ecNumber evidence="16">2.7.4.-</ecNumber>
    </recommendedName>
    <alternativeName>
        <fullName evidence="14 16">HPr(Ser) kinase/phosphorylase</fullName>
    </alternativeName>
</protein>
<evidence type="ECO:0000256" key="14">
    <source>
        <dbReference type="ARBA" id="ARBA00033012"/>
    </source>
</evidence>
<evidence type="ECO:0000259" key="18">
    <source>
        <dbReference type="Pfam" id="PF07475"/>
    </source>
</evidence>
<evidence type="ECO:0000256" key="6">
    <source>
        <dbReference type="ARBA" id="ARBA00022679"/>
    </source>
</evidence>
<dbReference type="GO" id="GO:0004712">
    <property type="term" value="F:protein serine/threonine/tyrosine kinase activity"/>
    <property type="evidence" value="ECO:0007669"/>
    <property type="project" value="UniProtKB-UniRule"/>
</dbReference>
<dbReference type="Pfam" id="PF07475">
    <property type="entry name" value="Hpr_kinase_C"/>
    <property type="match status" value="1"/>
</dbReference>
<evidence type="ECO:0000256" key="2">
    <source>
        <dbReference type="ARBA" id="ARBA00001946"/>
    </source>
</evidence>
<dbReference type="HAMAP" id="MF_01249">
    <property type="entry name" value="HPr_kinase"/>
    <property type="match status" value="1"/>
</dbReference>
<dbReference type="Proteomes" id="UP000501676">
    <property type="component" value="Chromosome"/>
</dbReference>
<dbReference type="GO" id="GO:0000287">
    <property type="term" value="F:magnesium ion binding"/>
    <property type="evidence" value="ECO:0007669"/>
    <property type="project" value="UniProtKB-UniRule"/>
</dbReference>
<evidence type="ECO:0000256" key="15">
    <source>
        <dbReference type="ARBA" id="ARBA00047657"/>
    </source>
</evidence>
<evidence type="ECO:0000256" key="13">
    <source>
        <dbReference type="ARBA" id="ARBA00023277"/>
    </source>
</evidence>
<dbReference type="CDD" id="cd01918">
    <property type="entry name" value="HprK_C"/>
    <property type="match status" value="1"/>
</dbReference>
<keyword evidence="5 16" id="KW-0723">Serine/threonine-protein kinase</keyword>
<evidence type="ECO:0000313" key="19">
    <source>
        <dbReference type="EMBL" id="QIH24132.1"/>
    </source>
</evidence>
<dbReference type="PANTHER" id="PTHR30305">
    <property type="entry name" value="PROTEIN YJDM-RELATED"/>
    <property type="match status" value="1"/>
</dbReference>
<feature type="domain" description="HPr(Ser) kinase/phosphorylase N-terminal" evidence="17">
    <location>
        <begin position="5"/>
        <end position="130"/>
    </location>
</feature>
<feature type="binding site" evidence="16">
    <location>
        <position position="163"/>
    </location>
    <ligand>
        <name>Mg(2+)</name>
        <dbReference type="ChEBI" id="CHEBI:18420"/>
    </ligand>
</feature>
<comment type="cofactor">
    <cofactor evidence="2 16">
        <name>Mg(2+)</name>
        <dbReference type="ChEBI" id="CHEBI:18420"/>
    </cofactor>
</comment>
<proteinExistence type="inferred from homology"/>
<keyword evidence="11 16" id="KW-0460">Magnesium</keyword>
<dbReference type="FunFam" id="3.40.50.300:FF:000174">
    <property type="entry name" value="HPr kinase/phosphorylase"/>
    <property type="match status" value="1"/>
</dbReference>
<evidence type="ECO:0000256" key="9">
    <source>
        <dbReference type="ARBA" id="ARBA00022777"/>
    </source>
</evidence>
<name>A0A6G7B9Q8_9LACO</name>
<dbReference type="EMBL" id="CP049228">
    <property type="protein sequence ID" value="QIH24132.1"/>
    <property type="molecule type" value="Genomic_DNA"/>
</dbReference>
<evidence type="ECO:0000256" key="8">
    <source>
        <dbReference type="ARBA" id="ARBA00022741"/>
    </source>
</evidence>
<dbReference type="GO" id="GO:0006109">
    <property type="term" value="P:regulation of carbohydrate metabolic process"/>
    <property type="evidence" value="ECO:0007669"/>
    <property type="project" value="UniProtKB-UniRule"/>
</dbReference>
<evidence type="ECO:0000256" key="1">
    <source>
        <dbReference type="ARBA" id="ARBA00001120"/>
    </source>
</evidence>
<comment type="miscellaneous">
    <text evidence="16">Both phosphorylation and phosphorolysis are carried out by the same active site and suggest a common mechanism for both reactions.</text>
</comment>
<feature type="active site" evidence="16">
    <location>
        <position position="141"/>
    </location>
</feature>
<keyword evidence="7 16" id="KW-0479">Metal-binding</keyword>
<dbReference type="GO" id="GO:0000155">
    <property type="term" value="F:phosphorelay sensor kinase activity"/>
    <property type="evidence" value="ECO:0007669"/>
    <property type="project" value="InterPro"/>
</dbReference>
<organism evidence="19 20">
    <name type="scientific">Lactobacillus iners</name>
    <dbReference type="NCBI Taxonomy" id="147802"/>
    <lineage>
        <taxon>Bacteria</taxon>
        <taxon>Bacillati</taxon>
        <taxon>Bacillota</taxon>
        <taxon>Bacilli</taxon>
        <taxon>Lactobacillales</taxon>
        <taxon>Lactobacillaceae</taxon>
        <taxon>Lactobacillus</taxon>
    </lineage>
</organism>
<feature type="binding site" evidence="16">
    <location>
        <begin position="156"/>
        <end position="163"/>
    </location>
    <ligand>
        <name>ATP</name>
        <dbReference type="ChEBI" id="CHEBI:30616"/>
    </ligand>
</feature>
<keyword evidence="12 16" id="KW-0511">Multifunctional enzyme</keyword>
<evidence type="ECO:0000313" key="20">
    <source>
        <dbReference type="Proteomes" id="UP000501676"/>
    </source>
</evidence>
<dbReference type="Pfam" id="PF02603">
    <property type="entry name" value="Hpr_kinase_N"/>
    <property type="match status" value="1"/>
</dbReference>